<feature type="domain" description="UspA" evidence="1">
    <location>
        <begin position="1"/>
        <end position="137"/>
    </location>
</feature>
<protein>
    <submittedName>
        <fullName evidence="2">Nucleotide-binding universal stress protein, UspA family</fullName>
    </submittedName>
</protein>
<reference evidence="3" key="1">
    <citation type="submission" date="2016-10" db="EMBL/GenBank/DDBJ databases">
        <authorList>
            <person name="Varghese N."/>
            <person name="Submissions S."/>
        </authorList>
    </citation>
    <scope>NUCLEOTIDE SEQUENCE [LARGE SCALE GENOMIC DNA]</scope>
    <source>
        <strain evidence="3">DSM 21424</strain>
    </source>
</reference>
<dbReference type="STRING" id="521013.SAMN04488567_0957"/>
<evidence type="ECO:0000259" key="1">
    <source>
        <dbReference type="Pfam" id="PF00582"/>
    </source>
</evidence>
<dbReference type="SUPFAM" id="SSF52402">
    <property type="entry name" value="Adenine nucleotide alpha hydrolases-like"/>
    <property type="match status" value="1"/>
</dbReference>
<gene>
    <name evidence="2" type="ORF">SAMN04488567_0957</name>
</gene>
<proteinExistence type="predicted"/>
<dbReference type="CDD" id="cd00293">
    <property type="entry name" value="USP-like"/>
    <property type="match status" value="1"/>
</dbReference>
<dbReference type="OrthoDB" id="9792500at2"/>
<dbReference type="EMBL" id="FNAT01000001">
    <property type="protein sequence ID" value="SDE14194.1"/>
    <property type="molecule type" value="Genomic_DNA"/>
</dbReference>
<dbReference type="AlphaFoldDB" id="A0A1G7AGY2"/>
<dbReference type="Gene3D" id="3.40.50.620">
    <property type="entry name" value="HUPs"/>
    <property type="match status" value="1"/>
</dbReference>
<evidence type="ECO:0000313" key="2">
    <source>
        <dbReference type="EMBL" id="SDE14194.1"/>
    </source>
</evidence>
<name>A0A1G7AGY2_9RHOB</name>
<dbReference type="Pfam" id="PF00582">
    <property type="entry name" value="Usp"/>
    <property type="match status" value="1"/>
</dbReference>
<sequence length="144" mass="15645">MFKSIAIPIDLRHLDQMQRALAVGADLARHFGATITYLSATPSAPSSVARTPEQFAQKLQAFAAEQFPDGAVRTETHSFIVNDPTGDLDHALLEEIRTLDPDLVIMASHRPGVGDYFWPSHGGRIASHAPATVMLVREDVELSG</sequence>
<organism evidence="2 3">
    <name type="scientific">Limimaricola pyoseonensis</name>
    <dbReference type="NCBI Taxonomy" id="521013"/>
    <lineage>
        <taxon>Bacteria</taxon>
        <taxon>Pseudomonadati</taxon>
        <taxon>Pseudomonadota</taxon>
        <taxon>Alphaproteobacteria</taxon>
        <taxon>Rhodobacterales</taxon>
        <taxon>Paracoccaceae</taxon>
        <taxon>Limimaricola</taxon>
    </lineage>
</organism>
<dbReference type="InterPro" id="IPR014729">
    <property type="entry name" value="Rossmann-like_a/b/a_fold"/>
</dbReference>
<dbReference type="Proteomes" id="UP000198922">
    <property type="component" value="Unassembled WGS sequence"/>
</dbReference>
<dbReference type="InterPro" id="IPR006016">
    <property type="entry name" value="UspA"/>
</dbReference>
<accession>A0A1G7AGY2</accession>
<dbReference type="RefSeq" id="WP_090109738.1">
    <property type="nucleotide sequence ID" value="NZ_FNAT01000001.1"/>
</dbReference>
<evidence type="ECO:0000313" key="3">
    <source>
        <dbReference type="Proteomes" id="UP000198922"/>
    </source>
</evidence>
<keyword evidence="3" id="KW-1185">Reference proteome</keyword>